<keyword evidence="1" id="KW-0812">Transmembrane</keyword>
<evidence type="ECO:0008006" key="3">
    <source>
        <dbReference type="Google" id="ProtNLM"/>
    </source>
</evidence>
<evidence type="ECO:0000256" key="1">
    <source>
        <dbReference type="SAM" id="Phobius"/>
    </source>
</evidence>
<protein>
    <recommendedName>
        <fullName evidence="3">Glycosyltransferase RgtA/B/C/D-like domain-containing protein</fullName>
    </recommendedName>
</protein>
<feature type="transmembrane region" description="Helical" evidence="1">
    <location>
        <begin position="43"/>
        <end position="61"/>
    </location>
</feature>
<keyword evidence="1" id="KW-0472">Membrane</keyword>
<feature type="transmembrane region" description="Helical" evidence="1">
    <location>
        <begin position="68"/>
        <end position="85"/>
    </location>
</feature>
<name>A0A7V4NE74_FERPE</name>
<dbReference type="EMBL" id="DSZZ01000226">
    <property type="protein sequence ID" value="HGU52861.1"/>
    <property type="molecule type" value="Genomic_DNA"/>
</dbReference>
<dbReference type="AlphaFoldDB" id="A0A7V4NE74"/>
<keyword evidence="1" id="KW-1133">Transmembrane helix</keyword>
<organism evidence="2">
    <name type="scientific">Fervidobacterium pennivorans</name>
    <dbReference type="NCBI Taxonomy" id="93466"/>
    <lineage>
        <taxon>Bacteria</taxon>
        <taxon>Thermotogati</taxon>
        <taxon>Thermotogota</taxon>
        <taxon>Thermotogae</taxon>
        <taxon>Thermotogales</taxon>
        <taxon>Fervidobacteriaceae</taxon>
        <taxon>Fervidobacterium</taxon>
    </lineage>
</organism>
<accession>A0A7V4NE74</accession>
<sequence>MVALILSIVASIAVFYLTRNPGYFSLILVGLYFAFRKSDRAESLAGLNLLLIGAIAIFGRFRPYSLEGLNFVVCGTFLSIFYDILKTWYSLIPMMLLTGMGIGAIGAHKFGVKGYLLGLILIPVILREYSIQKRYKTDDEDNE</sequence>
<reference evidence="2" key="1">
    <citation type="journal article" date="2020" name="mSystems">
        <title>Genome- and Community-Level Interaction Insights into Carbon Utilization and Element Cycling Functions of Hydrothermarchaeota in Hydrothermal Sediment.</title>
        <authorList>
            <person name="Zhou Z."/>
            <person name="Liu Y."/>
            <person name="Xu W."/>
            <person name="Pan J."/>
            <person name="Luo Z.H."/>
            <person name="Li M."/>
        </authorList>
    </citation>
    <scope>NUCLEOTIDE SEQUENCE [LARGE SCALE GENOMIC DNA]</scope>
    <source>
        <strain evidence="2">SpSt-61</strain>
    </source>
</reference>
<comment type="caution">
    <text evidence="2">The sequence shown here is derived from an EMBL/GenBank/DDBJ whole genome shotgun (WGS) entry which is preliminary data.</text>
</comment>
<gene>
    <name evidence="2" type="ORF">ENT78_04965</name>
</gene>
<proteinExistence type="predicted"/>
<feature type="transmembrane region" description="Helical" evidence="1">
    <location>
        <begin position="105"/>
        <end position="126"/>
    </location>
</feature>
<evidence type="ECO:0000313" key="2">
    <source>
        <dbReference type="EMBL" id="HGU52861.1"/>
    </source>
</evidence>